<sequence length="155" mass="18136">MQKITQVKDNSEFEIIIELLTKDDYKKITKSNYYFNWKTEQENDVYKLRIIDSEEILGLMSLINFPHEQRLQISLLTVSKENRGKNKKYDHIAGNLIAYACREAIKLDGQDGCVSLHPKTKLKKHYMKKYGMADGGLQIFLEGLDLFILLKKYNI</sequence>
<dbReference type="OrthoDB" id="956078at2"/>
<dbReference type="RefSeq" id="WP_140510470.1">
    <property type="nucleotide sequence ID" value="NZ_RCZH01000015.1"/>
</dbReference>
<dbReference type="GO" id="GO:0016740">
    <property type="term" value="F:transferase activity"/>
    <property type="evidence" value="ECO:0007669"/>
    <property type="project" value="UniProtKB-KW"/>
</dbReference>
<keyword evidence="1" id="KW-0808">Transferase</keyword>
<keyword evidence="2" id="KW-1185">Reference proteome</keyword>
<dbReference type="EMBL" id="RCZH01000015">
    <property type="protein sequence ID" value="TPG36150.1"/>
    <property type="molecule type" value="Genomic_DNA"/>
</dbReference>
<protein>
    <submittedName>
        <fullName evidence="1">N-acetyltransferase</fullName>
    </submittedName>
</protein>
<comment type="caution">
    <text evidence="1">The sequence shown here is derived from an EMBL/GenBank/DDBJ whole genome shotgun (WGS) entry which is preliminary data.</text>
</comment>
<proteinExistence type="predicted"/>
<evidence type="ECO:0000313" key="1">
    <source>
        <dbReference type="EMBL" id="TPG36150.1"/>
    </source>
</evidence>
<dbReference type="AlphaFoldDB" id="A0A502EI36"/>
<evidence type="ECO:0000313" key="2">
    <source>
        <dbReference type="Proteomes" id="UP000319700"/>
    </source>
</evidence>
<dbReference type="Proteomes" id="UP000319700">
    <property type="component" value="Unassembled WGS sequence"/>
</dbReference>
<accession>A0A502EI36</accession>
<organism evidence="1 2">
    <name type="scientific">Flavobacterium pectinovorum</name>
    <dbReference type="NCBI Taxonomy" id="29533"/>
    <lineage>
        <taxon>Bacteria</taxon>
        <taxon>Pseudomonadati</taxon>
        <taxon>Bacteroidota</taxon>
        <taxon>Flavobacteriia</taxon>
        <taxon>Flavobacteriales</taxon>
        <taxon>Flavobacteriaceae</taxon>
        <taxon>Flavobacterium</taxon>
    </lineage>
</organism>
<name>A0A502EI36_9FLAO</name>
<reference evidence="1 2" key="1">
    <citation type="journal article" date="2019" name="Environ. Microbiol.">
        <title>Species interactions and distinct microbial communities in high Arctic permafrost affected cryosols are associated with the CH4 and CO2 gas fluxes.</title>
        <authorList>
            <person name="Altshuler I."/>
            <person name="Hamel J."/>
            <person name="Turney S."/>
            <person name="Magnuson E."/>
            <person name="Levesque R."/>
            <person name="Greer C."/>
            <person name="Whyte L.G."/>
        </authorList>
    </citation>
    <scope>NUCLEOTIDE SEQUENCE [LARGE SCALE GENOMIC DNA]</scope>
    <source>
        <strain evidence="1 2">42</strain>
    </source>
</reference>
<gene>
    <name evidence="1" type="ORF">EAH81_20235</name>
</gene>